<reference evidence="3" key="1">
    <citation type="journal article" date="2021" name="PeerJ">
        <title>Extensive microbial diversity within the chicken gut microbiome revealed by metagenomics and culture.</title>
        <authorList>
            <person name="Gilroy R."/>
            <person name="Ravi A."/>
            <person name="Getino M."/>
            <person name="Pursley I."/>
            <person name="Horton D.L."/>
            <person name="Alikhan N.F."/>
            <person name="Baker D."/>
            <person name="Gharbi K."/>
            <person name="Hall N."/>
            <person name="Watson M."/>
            <person name="Adriaenssens E.M."/>
            <person name="Foster-Nyarko E."/>
            <person name="Jarju S."/>
            <person name="Secka A."/>
            <person name="Antonio M."/>
            <person name="Oren A."/>
            <person name="Chaudhuri R.R."/>
            <person name="La Ragione R."/>
            <person name="Hildebrand F."/>
            <person name="Pallen M.J."/>
        </authorList>
    </citation>
    <scope>NUCLEOTIDE SEQUENCE</scope>
    <source>
        <strain evidence="3">ChiSxjej3B15-1167</strain>
    </source>
</reference>
<feature type="domain" description="Thioesterase" evidence="2">
    <location>
        <begin position="85"/>
        <end position="159"/>
    </location>
</feature>
<keyword evidence="1" id="KW-0378">Hydrolase</keyword>
<proteinExistence type="predicted"/>
<evidence type="ECO:0000313" key="3">
    <source>
        <dbReference type="EMBL" id="HIX72803.1"/>
    </source>
</evidence>
<dbReference type="PANTHER" id="PTHR42856">
    <property type="entry name" value="ACYL-COENZYME A THIOESTERASE PAAI"/>
    <property type="match status" value="1"/>
</dbReference>
<dbReference type="InterPro" id="IPR003736">
    <property type="entry name" value="PAAI_dom"/>
</dbReference>
<dbReference type="Pfam" id="PF03061">
    <property type="entry name" value="4HBT"/>
    <property type="match status" value="1"/>
</dbReference>
<dbReference type="InterPro" id="IPR006683">
    <property type="entry name" value="Thioestr_dom"/>
</dbReference>
<accession>A0A9D1X4I4</accession>
<dbReference type="EMBL" id="DXEQ01000216">
    <property type="protein sequence ID" value="HIX72803.1"/>
    <property type="molecule type" value="Genomic_DNA"/>
</dbReference>
<dbReference type="GO" id="GO:0016289">
    <property type="term" value="F:acyl-CoA hydrolase activity"/>
    <property type="evidence" value="ECO:0007669"/>
    <property type="project" value="TreeGrafter"/>
</dbReference>
<dbReference type="AlphaFoldDB" id="A0A9D1X4I4"/>
<evidence type="ECO:0000256" key="1">
    <source>
        <dbReference type="ARBA" id="ARBA00022801"/>
    </source>
</evidence>
<reference evidence="3" key="2">
    <citation type="submission" date="2021-04" db="EMBL/GenBank/DDBJ databases">
        <authorList>
            <person name="Gilroy R."/>
        </authorList>
    </citation>
    <scope>NUCLEOTIDE SEQUENCE</scope>
    <source>
        <strain evidence="3">ChiSxjej3B15-1167</strain>
    </source>
</reference>
<name>A0A9D1X4I4_9FIRM</name>
<dbReference type="CDD" id="cd03443">
    <property type="entry name" value="PaaI_thioesterase"/>
    <property type="match status" value="1"/>
</dbReference>
<comment type="caution">
    <text evidence="3">The sequence shown here is derived from an EMBL/GenBank/DDBJ whole genome shotgun (WGS) entry which is preliminary data.</text>
</comment>
<dbReference type="Proteomes" id="UP000886805">
    <property type="component" value="Unassembled WGS sequence"/>
</dbReference>
<dbReference type="PANTHER" id="PTHR42856:SF1">
    <property type="entry name" value="ACYL-COENZYME A THIOESTERASE PAAI"/>
    <property type="match status" value="1"/>
</dbReference>
<dbReference type="Gene3D" id="3.10.129.10">
    <property type="entry name" value="Hotdog Thioesterase"/>
    <property type="match status" value="1"/>
</dbReference>
<dbReference type="InterPro" id="IPR029069">
    <property type="entry name" value="HotDog_dom_sf"/>
</dbReference>
<sequence length="172" mass="19126">MGKEWNHTEDMDKVSNHVEENVPAAASAENKNDYFMSKEFFEKVLRYRRLEGTAASYMGIEMTEVGPGWAKGELEFKEYHVNPIGSVHGGVIFFLADSVGGTAASSRGSRVTTANGNIYYLNAAMNPEKLVAEAVELKVGKNLLTYDVYIRTETGKLVAKATMEYFSLHKEI</sequence>
<evidence type="ECO:0000259" key="2">
    <source>
        <dbReference type="Pfam" id="PF03061"/>
    </source>
</evidence>
<dbReference type="NCBIfam" id="TIGR00369">
    <property type="entry name" value="unchar_dom_1"/>
    <property type="match status" value="1"/>
</dbReference>
<evidence type="ECO:0000313" key="4">
    <source>
        <dbReference type="Proteomes" id="UP000886805"/>
    </source>
</evidence>
<dbReference type="InterPro" id="IPR052723">
    <property type="entry name" value="Acyl-CoA_thioesterase_PaaI"/>
</dbReference>
<gene>
    <name evidence="3" type="ORF">H9849_07240</name>
</gene>
<dbReference type="SUPFAM" id="SSF54637">
    <property type="entry name" value="Thioesterase/thiol ester dehydrase-isomerase"/>
    <property type="match status" value="1"/>
</dbReference>
<organism evidence="3 4">
    <name type="scientific">Candidatus Anaerobutyricum stercoripullorum</name>
    <dbReference type="NCBI Taxonomy" id="2838456"/>
    <lineage>
        <taxon>Bacteria</taxon>
        <taxon>Bacillati</taxon>
        <taxon>Bacillota</taxon>
        <taxon>Clostridia</taxon>
        <taxon>Lachnospirales</taxon>
        <taxon>Lachnospiraceae</taxon>
        <taxon>Anaerobutyricum</taxon>
    </lineage>
</organism>
<protein>
    <submittedName>
        <fullName evidence="3">PaaI family thioesterase</fullName>
    </submittedName>
</protein>